<dbReference type="EMBL" id="JAMJPK010000006">
    <property type="protein sequence ID" value="MCL7941520.1"/>
    <property type="molecule type" value="Genomic_DNA"/>
</dbReference>
<evidence type="ECO:0000256" key="7">
    <source>
        <dbReference type="ARBA" id="ARBA00024202"/>
    </source>
</evidence>
<dbReference type="RefSeq" id="WP_250062466.1">
    <property type="nucleotide sequence ID" value="NZ_JAMJPK010000006.1"/>
</dbReference>
<dbReference type="SUPFAM" id="SSF161098">
    <property type="entry name" value="MetI-like"/>
    <property type="match status" value="1"/>
</dbReference>
<evidence type="ECO:0000259" key="9">
    <source>
        <dbReference type="PROSITE" id="PS50928"/>
    </source>
</evidence>
<evidence type="ECO:0000313" key="10">
    <source>
        <dbReference type="EMBL" id="MCL7941520.1"/>
    </source>
</evidence>
<keyword evidence="3" id="KW-1003">Cell membrane</keyword>
<evidence type="ECO:0000256" key="2">
    <source>
        <dbReference type="ARBA" id="ARBA00022448"/>
    </source>
</evidence>
<feature type="transmembrane region" description="Helical" evidence="8">
    <location>
        <begin position="241"/>
        <end position="266"/>
    </location>
</feature>
<evidence type="ECO:0000256" key="3">
    <source>
        <dbReference type="ARBA" id="ARBA00022475"/>
    </source>
</evidence>
<name>A0ABT0T3L9_9GAMM</name>
<proteinExistence type="inferred from homology"/>
<dbReference type="InterPro" id="IPR035906">
    <property type="entry name" value="MetI-like_sf"/>
</dbReference>
<evidence type="ECO:0000256" key="6">
    <source>
        <dbReference type="ARBA" id="ARBA00023136"/>
    </source>
</evidence>
<keyword evidence="6 8" id="KW-0472">Membrane</keyword>
<keyword evidence="11" id="KW-1185">Reference proteome</keyword>
<comment type="similarity">
    <text evidence="7">Belongs to the binding-protein-dependent transport system permease family. OppBC subfamily.</text>
</comment>
<comment type="subcellular location">
    <subcellularLocation>
        <location evidence="1 8">Cell membrane</location>
        <topology evidence="1 8">Multi-pass membrane protein</topology>
    </subcellularLocation>
</comment>
<dbReference type="Proteomes" id="UP001165369">
    <property type="component" value="Unassembled WGS sequence"/>
</dbReference>
<dbReference type="Pfam" id="PF19300">
    <property type="entry name" value="BPD_transp_1_N"/>
    <property type="match status" value="1"/>
</dbReference>
<evidence type="ECO:0000256" key="1">
    <source>
        <dbReference type="ARBA" id="ARBA00004651"/>
    </source>
</evidence>
<comment type="caution">
    <text evidence="10">The sequence shown here is derived from an EMBL/GenBank/DDBJ whole genome shotgun (WGS) entry which is preliminary data.</text>
</comment>
<dbReference type="CDD" id="cd06261">
    <property type="entry name" value="TM_PBP2"/>
    <property type="match status" value="1"/>
</dbReference>
<feature type="transmembrane region" description="Helical" evidence="8">
    <location>
        <begin position="185"/>
        <end position="205"/>
    </location>
</feature>
<dbReference type="PROSITE" id="PS50928">
    <property type="entry name" value="ABC_TM1"/>
    <property type="match status" value="1"/>
</dbReference>
<organism evidence="10 11">
    <name type="scientific">Halomonas gemina</name>
    <dbReference type="NCBI Taxonomy" id="2945105"/>
    <lineage>
        <taxon>Bacteria</taxon>
        <taxon>Pseudomonadati</taxon>
        <taxon>Pseudomonadota</taxon>
        <taxon>Gammaproteobacteria</taxon>
        <taxon>Oceanospirillales</taxon>
        <taxon>Halomonadaceae</taxon>
        <taxon>Halomonas</taxon>
    </lineage>
</organism>
<feature type="transmembrane region" description="Helical" evidence="8">
    <location>
        <begin position="150"/>
        <end position="173"/>
    </location>
</feature>
<dbReference type="PANTHER" id="PTHR43163:SF6">
    <property type="entry name" value="DIPEPTIDE TRANSPORT SYSTEM PERMEASE PROTEIN DPPB-RELATED"/>
    <property type="match status" value="1"/>
</dbReference>
<evidence type="ECO:0000256" key="5">
    <source>
        <dbReference type="ARBA" id="ARBA00022989"/>
    </source>
</evidence>
<protein>
    <submittedName>
        <fullName evidence="10">ABC transporter permease</fullName>
    </submittedName>
</protein>
<dbReference type="PANTHER" id="PTHR43163">
    <property type="entry name" value="DIPEPTIDE TRANSPORT SYSTEM PERMEASE PROTEIN DPPB-RELATED"/>
    <property type="match status" value="1"/>
</dbReference>
<keyword evidence="5 8" id="KW-1133">Transmembrane helix</keyword>
<feature type="transmembrane region" description="Helical" evidence="8">
    <location>
        <begin position="12"/>
        <end position="30"/>
    </location>
</feature>
<feature type="domain" description="ABC transmembrane type-1" evidence="9">
    <location>
        <begin position="100"/>
        <end position="305"/>
    </location>
</feature>
<evidence type="ECO:0000313" key="11">
    <source>
        <dbReference type="Proteomes" id="UP001165369"/>
    </source>
</evidence>
<accession>A0ABT0T3L9</accession>
<evidence type="ECO:0000256" key="8">
    <source>
        <dbReference type="RuleBase" id="RU363032"/>
    </source>
</evidence>
<dbReference type="Pfam" id="PF00528">
    <property type="entry name" value="BPD_transp_1"/>
    <property type="match status" value="1"/>
</dbReference>
<reference evidence="10" key="1">
    <citation type="submission" date="2022-05" db="EMBL/GenBank/DDBJ databases">
        <title>Halomonas geminus sp. nov. and Halomonas llamarensis sp. nov. isolated from high-altitude salars of the Atacama Desert.</title>
        <authorList>
            <person name="Hintersatz C."/>
            <person name="Rojas L.A."/>
            <person name="Wei T.-S."/>
            <person name="Kutschke S."/>
            <person name="Lehmann F."/>
            <person name="Jain R."/>
            <person name="Pollmann K."/>
        </authorList>
    </citation>
    <scope>NUCLEOTIDE SEQUENCE</scope>
    <source>
        <strain evidence="10">ATCH28</strain>
    </source>
</reference>
<keyword evidence="2 8" id="KW-0813">Transport</keyword>
<evidence type="ECO:0000256" key="4">
    <source>
        <dbReference type="ARBA" id="ARBA00022692"/>
    </source>
</evidence>
<feature type="transmembrane region" description="Helical" evidence="8">
    <location>
        <begin position="286"/>
        <end position="312"/>
    </location>
</feature>
<keyword evidence="4 8" id="KW-0812">Transmembrane</keyword>
<dbReference type="InterPro" id="IPR000515">
    <property type="entry name" value="MetI-like"/>
</dbReference>
<gene>
    <name evidence="10" type="ORF">M8009_14615</name>
</gene>
<dbReference type="Gene3D" id="1.10.3720.10">
    <property type="entry name" value="MetI-like"/>
    <property type="match status" value="1"/>
</dbReference>
<sequence length="318" mass="34510">MPAHLKYFLSRFLGALATIVVGSFLVFMVMKAAPGDPALTVLGDFATPETIVEFNKKHGLDNPLIIQYLDWFNGVIRFNFGQSLTISSGQDISDLLAYRLPNTITIGIYSIVIATLVSLVLGTAAALNRGKLTDTATTSFSILGVSMPDFWLGYMLILGLSINIGLFPAYGFISPFESISGSLHSGFLPALAIAAPMAAVFSRTLRASLVENLNRDHVIVAKSIGHSYKFIFLHHVFRNSIIPFVVVIGLQVRYLLGGVVIIEKIFGINGIGSLMVEAAFARDYFVVQACAVVFLATVLVINFIVDMICVLLDPRRAS</sequence>
<dbReference type="InterPro" id="IPR045621">
    <property type="entry name" value="BPD_transp_1_N"/>
</dbReference>
<feature type="transmembrane region" description="Helical" evidence="8">
    <location>
        <begin position="106"/>
        <end position="129"/>
    </location>
</feature>